<evidence type="ECO:0000313" key="2">
    <source>
        <dbReference type="EMBL" id="MEN3239007.1"/>
    </source>
</evidence>
<comment type="caution">
    <text evidence="2">The sequence shown here is derived from an EMBL/GenBank/DDBJ whole genome shotgun (WGS) entry which is preliminary data.</text>
</comment>
<evidence type="ECO:0000256" key="1">
    <source>
        <dbReference type="SAM" id="MobiDB-lite"/>
    </source>
</evidence>
<evidence type="ECO:0000313" key="3">
    <source>
        <dbReference type="Proteomes" id="UP001407347"/>
    </source>
</evidence>
<feature type="region of interest" description="Disordered" evidence="1">
    <location>
        <begin position="1"/>
        <end position="30"/>
    </location>
</feature>
<protein>
    <submittedName>
        <fullName evidence="2">Uncharacterized protein</fullName>
    </submittedName>
</protein>
<dbReference type="EMBL" id="JAQYXP010000012">
    <property type="protein sequence ID" value="MEN3239007.1"/>
    <property type="molecule type" value="Genomic_DNA"/>
</dbReference>
<reference evidence="2 3" key="1">
    <citation type="journal article" date="2023" name="PLoS ONE">
        <title>Complete genome assembly of Hawai'i environmental nontuberculous mycobacteria reveals unexpected co-isolation with methylobacteria.</title>
        <authorList>
            <person name="Hendrix J."/>
            <person name="Epperson L.E."/>
            <person name="Tong E.I."/>
            <person name="Chan Y.L."/>
            <person name="Hasan N.A."/>
            <person name="Dawrs S.N."/>
            <person name="Norton G.J."/>
            <person name="Virdi R."/>
            <person name="Crooks J.L."/>
            <person name="Chan E.D."/>
            <person name="Honda J.R."/>
            <person name="Strong M."/>
        </authorList>
    </citation>
    <scope>NUCLEOTIDE SEQUENCE [LARGE SCALE GENOMIC DNA]</scope>
    <source>
        <strain evidence="2 3">NJH_HI04-1</strain>
    </source>
</reference>
<proteinExistence type="predicted"/>
<dbReference type="Proteomes" id="UP001407347">
    <property type="component" value="Unassembled WGS sequence"/>
</dbReference>
<accession>A0ABV0A7F7</accession>
<keyword evidence="3" id="KW-1185">Reference proteome</keyword>
<name>A0ABV0A7F7_9HYPH</name>
<dbReference type="RefSeq" id="WP_346013953.1">
    <property type="nucleotide sequence ID" value="NZ_JAQYXP010000012.1"/>
</dbReference>
<organism evidence="2 3">
    <name type="scientific">Methylobacterium ajmalii</name>
    <dbReference type="NCBI Taxonomy" id="2738439"/>
    <lineage>
        <taxon>Bacteria</taxon>
        <taxon>Pseudomonadati</taxon>
        <taxon>Pseudomonadota</taxon>
        <taxon>Alphaproteobacteria</taxon>
        <taxon>Hyphomicrobiales</taxon>
        <taxon>Methylobacteriaceae</taxon>
        <taxon>Methylobacterium</taxon>
    </lineage>
</organism>
<gene>
    <name evidence="2" type="ORF">PUR29_36840</name>
</gene>
<sequence length="419" mass="47674">MSVRNISPTALVGQSPPAGTTMVKQAPPAPTNSYDSLVRHPLYSAVRSTEGLDHKIMAGLSEGFVWQCPTPSLPIDEIVSCLIAPDKWGTKNSSRIPKLRGPDPREKLAERGVACPYEHARIALAAAARSANNAVDKIITNKTMEAERLENLKKYSEELMEKQRKFIEYVEECSLSLLHPPYIGWDNPIRHGRHADKVEAALWARTDRIDLEFKNIKSAMDSALYIYRKTRVRYREAKGWKPGNVWEKEFVREMGYAWFKLTGKIPGTSSDYFRRFLISAVDTIMSLCEKHKITLFWDDAIESVSKSIKDGPGWDYFEPGRDLIKLVQVDIDTEGRPLFLREDHIRRNEKVLKCAISYKNATDDAAKTQAYINLLTYFTFIPNAEGEKEIEDIIETGYYIKPKPKMPSVLRTVRKTKGA</sequence>